<dbReference type="Gene3D" id="3.30.70.1440">
    <property type="entry name" value="Multidrug efflux transporter AcrB pore domain"/>
    <property type="match status" value="1"/>
</dbReference>
<dbReference type="Gene3D" id="3.30.70.1430">
    <property type="entry name" value="Multidrug efflux transporter AcrB pore domain"/>
    <property type="match status" value="2"/>
</dbReference>
<dbReference type="InterPro" id="IPR027463">
    <property type="entry name" value="AcrB_DN_DC_subdom"/>
</dbReference>
<feature type="transmembrane region" description="Helical" evidence="1">
    <location>
        <begin position="931"/>
        <end position="948"/>
    </location>
</feature>
<comment type="caution">
    <text evidence="2">The sequence shown here is derived from an EMBL/GenBank/DDBJ whole genome shotgun (WGS) entry which is preliminary data.</text>
</comment>
<gene>
    <name evidence="2" type="ORF">GCM10009118_09590</name>
</gene>
<feature type="transmembrane region" description="Helical" evidence="1">
    <location>
        <begin position="432"/>
        <end position="453"/>
    </location>
</feature>
<evidence type="ECO:0000313" key="3">
    <source>
        <dbReference type="Proteomes" id="UP001501126"/>
    </source>
</evidence>
<feature type="transmembrane region" description="Helical" evidence="1">
    <location>
        <begin position="982"/>
        <end position="1002"/>
    </location>
</feature>
<dbReference type="Pfam" id="PF00873">
    <property type="entry name" value="ACR_tran"/>
    <property type="match status" value="2"/>
</dbReference>
<evidence type="ECO:0000256" key="1">
    <source>
        <dbReference type="SAM" id="Phobius"/>
    </source>
</evidence>
<dbReference type="SUPFAM" id="SSF82693">
    <property type="entry name" value="Multidrug efflux transporter AcrB pore domain, PN1, PN2, PC1 and PC2 subdomains"/>
    <property type="match status" value="2"/>
</dbReference>
<keyword evidence="1" id="KW-1133">Transmembrane helix</keyword>
<organism evidence="2 3">
    <name type="scientific">Wandonia haliotis</name>
    <dbReference type="NCBI Taxonomy" id="574963"/>
    <lineage>
        <taxon>Bacteria</taxon>
        <taxon>Pseudomonadati</taxon>
        <taxon>Bacteroidota</taxon>
        <taxon>Flavobacteriia</taxon>
        <taxon>Flavobacteriales</taxon>
        <taxon>Crocinitomicaceae</taxon>
        <taxon>Wandonia</taxon>
    </lineage>
</organism>
<accession>A0ABN1MNY6</accession>
<feature type="transmembrane region" description="Helical" evidence="1">
    <location>
        <begin position="361"/>
        <end position="381"/>
    </location>
</feature>
<reference evidence="2 3" key="1">
    <citation type="journal article" date="2019" name="Int. J. Syst. Evol. Microbiol.">
        <title>The Global Catalogue of Microorganisms (GCM) 10K type strain sequencing project: providing services to taxonomists for standard genome sequencing and annotation.</title>
        <authorList>
            <consortium name="The Broad Institute Genomics Platform"/>
            <consortium name="The Broad Institute Genome Sequencing Center for Infectious Disease"/>
            <person name="Wu L."/>
            <person name="Ma J."/>
        </authorList>
    </citation>
    <scope>NUCLEOTIDE SEQUENCE [LARGE SCALE GENOMIC DNA]</scope>
    <source>
        <strain evidence="2 3">JCM 16083</strain>
    </source>
</reference>
<proteinExistence type="predicted"/>
<evidence type="ECO:0000313" key="2">
    <source>
        <dbReference type="EMBL" id="GAA0874551.1"/>
    </source>
</evidence>
<dbReference type="Gene3D" id="3.30.2090.10">
    <property type="entry name" value="Multidrug efflux transporter AcrB TolC docking domain, DN and DC subdomains"/>
    <property type="match status" value="2"/>
</dbReference>
<dbReference type="Gene3D" id="3.30.70.1320">
    <property type="entry name" value="Multidrug efflux transporter AcrB pore domain like"/>
    <property type="match status" value="1"/>
</dbReference>
<keyword evidence="3" id="KW-1185">Reference proteome</keyword>
<feature type="transmembrane region" description="Helical" evidence="1">
    <location>
        <begin position="388"/>
        <end position="412"/>
    </location>
</feature>
<protein>
    <submittedName>
        <fullName evidence="2">Efflux RND transporter permease subunit</fullName>
    </submittedName>
</protein>
<dbReference type="EMBL" id="BAAAFH010000003">
    <property type="protein sequence ID" value="GAA0874551.1"/>
    <property type="molecule type" value="Genomic_DNA"/>
</dbReference>
<feature type="transmembrane region" description="Helical" evidence="1">
    <location>
        <begin position="462"/>
        <end position="481"/>
    </location>
</feature>
<dbReference type="Proteomes" id="UP001501126">
    <property type="component" value="Unassembled WGS sequence"/>
</dbReference>
<keyword evidence="1" id="KW-0472">Membrane</keyword>
<feature type="transmembrane region" description="Helical" evidence="1">
    <location>
        <begin position="1027"/>
        <end position="1046"/>
    </location>
</feature>
<feature type="transmembrane region" description="Helical" evidence="1">
    <location>
        <begin position="501"/>
        <end position="522"/>
    </location>
</feature>
<dbReference type="InterPro" id="IPR001036">
    <property type="entry name" value="Acrflvin-R"/>
</dbReference>
<feature type="transmembrane region" description="Helical" evidence="1">
    <location>
        <begin position="586"/>
        <end position="602"/>
    </location>
</feature>
<sequence>MKNLVQFFIKRPIWTNAFIVITTLFGLYTLSIYSSSFFPELDPKTITVNVMYPGASPLEMEEGITIKVEQAIKGLKDIEHINSTSSENVASITISAEQDADMDELLSDVENAVNSINSFPQGAEKPVITRLKTGGMSSRVAIVGISAKSPDMPLMQLRDKAIQVENDLLDTKVITQIEKTGFPTAEITVNVRENDLLRYGLTFEQISLAISTKNIDITAGQIRGTDKDLIIRSQNRTTKPAEIGEIIVRTSLTGETVFLRDVADISYQFSEDSELAKFNGQPAIVLNIDKTTDESLTEIAEAVKTFQKKFNEANPDYHFQIFYEFSEMLSARIDLLSENGIFGLILVLVALGLFLNLKLSAWVAFGIPFSFLGMFIIGYWYGMSINMISLFGMILVVGILVDDGIVIAENIYTHFERGKSAPRAALDGTMEVLPSVFTSVITTMVAFSMLLFIEGMEMMREMAVVVIACLLFSLFEAFFILPSHLSSKSILSEEKNYKLKVWQGILFTIAGIGLIFIATRMFGDYVSSFMAALFPFSLLVVGGAMIFTGFSASPVEHHVRKGADKFIAYIRDKVLEDILRFANKKWSYRIVVFVPLVLIIFTRESLISGKIGATFFPNIEPDMFFVEVAYKPGENKRSVEDFITVATQVVKEENQRLIDETGDTLLSYYSSNVGAAGQLGQVGMHTGSVMVFCDAEDKKASVGEFMNRVLKRMEERKEAKLASDFVVIGMNRWGKPVEFGLSSANNESLDQARLFFKNEIALLDQTKNVVDNMPPGKNEIYLNMRPQADMYNIGEAEVLRQVRQGFFGAEAQRVIIGTDEVKVWVRYPKEDRNSVAHLQNMRIKTVSGAEVPLHELADFTIGNGYESLKRRDGKRQVEVEADVIDPDKTAEVNGKISKEIIPKLQSMFPDVEVFHLGQAERSSKTSNSMQYMTLIVLVVMITIITLHFQSLYQGLMIILVLPAGLAGAILGHGIVGIPVSLLSVFGMIALIGVLVNDAVVFLDRYNDLIREGYSSFEAAVEASRSRFRPILLTTVTTVAGLLPLIAEKSMQAQFLIPMAVSIAFGVLFGTIMILLFFPSALLFGNDVKRFFTWLWTGKKPSHAEVETSTKIQKKIHEVESTN</sequence>
<feature type="transmembrane region" description="Helical" evidence="1">
    <location>
        <begin position="335"/>
        <end position="355"/>
    </location>
</feature>
<keyword evidence="1" id="KW-0812">Transmembrane</keyword>
<feature type="transmembrane region" description="Helical" evidence="1">
    <location>
        <begin position="1058"/>
        <end position="1083"/>
    </location>
</feature>
<feature type="transmembrane region" description="Helical" evidence="1">
    <location>
        <begin position="529"/>
        <end position="550"/>
    </location>
</feature>
<feature type="transmembrane region" description="Helical" evidence="1">
    <location>
        <begin position="12"/>
        <end position="33"/>
    </location>
</feature>
<dbReference type="PANTHER" id="PTHR32063:SF33">
    <property type="entry name" value="RND SUPERFAMILY EFFLUX PUMP PERMEASE COMPONENT"/>
    <property type="match status" value="1"/>
</dbReference>
<dbReference type="Gene3D" id="1.20.1640.10">
    <property type="entry name" value="Multidrug efflux transporter AcrB transmembrane domain"/>
    <property type="match status" value="2"/>
</dbReference>
<dbReference type="RefSeq" id="WP_343785450.1">
    <property type="nucleotide sequence ID" value="NZ_BAAAFH010000003.1"/>
</dbReference>
<dbReference type="PRINTS" id="PR00702">
    <property type="entry name" value="ACRIFLAVINRP"/>
</dbReference>
<feature type="transmembrane region" description="Helical" evidence="1">
    <location>
        <begin position="954"/>
        <end position="975"/>
    </location>
</feature>
<dbReference type="PANTHER" id="PTHR32063">
    <property type="match status" value="1"/>
</dbReference>
<name>A0ABN1MNY6_9FLAO</name>
<dbReference type="SUPFAM" id="SSF82866">
    <property type="entry name" value="Multidrug efflux transporter AcrB transmembrane domain"/>
    <property type="match status" value="2"/>
</dbReference>
<dbReference type="SUPFAM" id="SSF82714">
    <property type="entry name" value="Multidrug efflux transporter AcrB TolC docking domain, DN and DC subdomains"/>
    <property type="match status" value="2"/>
</dbReference>